<dbReference type="EMBL" id="LBWA01000006">
    <property type="protein sequence ID" value="KKQ97964.1"/>
    <property type="molecule type" value="Genomic_DNA"/>
</dbReference>
<name>A0A0G0PIP9_9BACT</name>
<evidence type="ECO:0000256" key="2">
    <source>
        <dbReference type="SAM" id="Phobius"/>
    </source>
</evidence>
<proteinExistence type="predicted"/>
<comment type="caution">
    <text evidence="3">The sequence shown here is derived from an EMBL/GenBank/DDBJ whole genome shotgun (WGS) entry which is preliminary data.</text>
</comment>
<feature type="compositionally biased region" description="Polar residues" evidence="1">
    <location>
        <begin position="1"/>
        <end position="32"/>
    </location>
</feature>
<protein>
    <submittedName>
        <fullName evidence="3">Uncharacterized protein</fullName>
    </submittedName>
</protein>
<dbReference type="AlphaFoldDB" id="A0A0G0PIP9"/>
<evidence type="ECO:0000313" key="4">
    <source>
        <dbReference type="Proteomes" id="UP000034325"/>
    </source>
</evidence>
<dbReference type="Proteomes" id="UP000034325">
    <property type="component" value="Unassembled WGS sequence"/>
</dbReference>
<feature type="transmembrane region" description="Helical" evidence="2">
    <location>
        <begin position="79"/>
        <end position="100"/>
    </location>
</feature>
<gene>
    <name evidence="3" type="ORF">UT23_C0006G0005</name>
</gene>
<accession>A0A0G0PIP9</accession>
<sequence>MEGNNQNIKSPEETQNSALPIRELTSTDSSQIRVGLDQPPAPFATTINQGQVQQPVGEVPEPFREVPQEIRKPAKSINIIMYIGLVLMGLSFLFLLFSLLKNSKI</sequence>
<keyword evidence="2" id="KW-1133">Transmembrane helix</keyword>
<organism evidence="3 4">
    <name type="scientific">Candidatus Woesebacteria bacterium GW2011_GWA1_39_12</name>
    <dbReference type="NCBI Taxonomy" id="1618549"/>
    <lineage>
        <taxon>Bacteria</taxon>
        <taxon>Candidatus Woeseibacteriota</taxon>
    </lineage>
</organism>
<reference evidence="3 4" key="1">
    <citation type="journal article" date="2015" name="Nature">
        <title>rRNA introns, odd ribosomes, and small enigmatic genomes across a large radiation of phyla.</title>
        <authorList>
            <person name="Brown C.T."/>
            <person name="Hug L.A."/>
            <person name="Thomas B.C."/>
            <person name="Sharon I."/>
            <person name="Castelle C.J."/>
            <person name="Singh A."/>
            <person name="Wilkins M.J."/>
            <person name="Williams K.H."/>
            <person name="Banfield J.F."/>
        </authorList>
    </citation>
    <scope>NUCLEOTIDE SEQUENCE [LARGE SCALE GENOMIC DNA]</scope>
</reference>
<evidence type="ECO:0000256" key="1">
    <source>
        <dbReference type="SAM" id="MobiDB-lite"/>
    </source>
</evidence>
<keyword evidence="2" id="KW-0472">Membrane</keyword>
<keyword evidence="2" id="KW-0812">Transmembrane</keyword>
<evidence type="ECO:0000313" key="3">
    <source>
        <dbReference type="EMBL" id="KKQ97964.1"/>
    </source>
</evidence>
<feature type="region of interest" description="Disordered" evidence="1">
    <location>
        <begin position="1"/>
        <end position="40"/>
    </location>
</feature>